<dbReference type="EMBL" id="BLAD01000057">
    <property type="protein sequence ID" value="GES02268.1"/>
    <property type="molecule type" value="Genomic_DNA"/>
</dbReference>
<keyword evidence="2" id="KW-1185">Reference proteome</keyword>
<evidence type="ECO:0008006" key="3">
    <source>
        <dbReference type="Google" id="ProtNLM"/>
    </source>
</evidence>
<protein>
    <recommendedName>
        <fullName evidence="3">CopG family transcriptional regulator</fullName>
    </recommendedName>
</protein>
<sequence length="80" mass="8450">MSARKYSVTIPETLAEVVQARVGKGGFSAYVTAALQRQIERDNLRELIEAAESQHGPVDQADVAAKRALLNPGGDAISAA</sequence>
<dbReference type="OrthoDB" id="3216306at2"/>
<accession>A0A5M3W6Q3</accession>
<evidence type="ECO:0000313" key="1">
    <source>
        <dbReference type="EMBL" id="GES02268.1"/>
    </source>
</evidence>
<evidence type="ECO:0000313" key="2">
    <source>
        <dbReference type="Proteomes" id="UP000334990"/>
    </source>
</evidence>
<dbReference type="RefSeq" id="WP_155338507.1">
    <property type="nucleotide sequence ID" value="NZ_BAAABN010000002.1"/>
</dbReference>
<proteinExistence type="predicted"/>
<dbReference type="Proteomes" id="UP000334990">
    <property type="component" value="Unassembled WGS sequence"/>
</dbReference>
<comment type="caution">
    <text evidence="1">The sequence shown here is derived from an EMBL/GenBank/DDBJ whole genome shotgun (WGS) entry which is preliminary data.</text>
</comment>
<dbReference type="AlphaFoldDB" id="A0A5M3W6Q3"/>
<gene>
    <name evidence="1" type="ORF">Acor_43330</name>
</gene>
<name>A0A5M3W6Q3_9ACTN</name>
<reference evidence="1 2" key="1">
    <citation type="submission" date="2019-10" db="EMBL/GenBank/DDBJ databases">
        <title>Whole genome shotgun sequence of Acrocarpospora corrugata NBRC 13972.</title>
        <authorList>
            <person name="Ichikawa N."/>
            <person name="Kimura A."/>
            <person name="Kitahashi Y."/>
            <person name="Komaki H."/>
            <person name="Oguchi A."/>
        </authorList>
    </citation>
    <scope>NUCLEOTIDE SEQUENCE [LARGE SCALE GENOMIC DNA]</scope>
    <source>
        <strain evidence="1 2">NBRC 13972</strain>
    </source>
</reference>
<organism evidence="1 2">
    <name type="scientific">Acrocarpospora corrugata</name>
    <dbReference type="NCBI Taxonomy" id="35763"/>
    <lineage>
        <taxon>Bacteria</taxon>
        <taxon>Bacillati</taxon>
        <taxon>Actinomycetota</taxon>
        <taxon>Actinomycetes</taxon>
        <taxon>Streptosporangiales</taxon>
        <taxon>Streptosporangiaceae</taxon>
        <taxon>Acrocarpospora</taxon>
    </lineage>
</organism>